<accession>A0A0C3H9W9</accession>
<reference evidence="4 5" key="1">
    <citation type="submission" date="2014-04" db="EMBL/GenBank/DDBJ databases">
        <authorList>
            <consortium name="DOE Joint Genome Institute"/>
            <person name="Kuo A."/>
            <person name="Martino E."/>
            <person name="Perotto S."/>
            <person name="Kohler A."/>
            <person name="Nagy L.G."/>
            <person name="Floudas D."/>
            <person name="Copeland A."/>
            <person name="Barry K.W."/>
            <person name="Cichocki N."/>
            <person name="Veneault-Fourrey C."/>
            <person name="LaButti K."/>
            <person name="Lindquist E.A."/>
            <person name="Lipzen A."/>
            <person name="Lundell T."/>
            <person name="Morin E."/>
            <person name="Murat C."/>
            <person name="Sun H."/>
            <person name="Tunlid A."/>
            <person name="Henrissat B."/>
            <person name="Grigoriev I.V."/>
            <person name="Hibbett D.S."/>
            <person name="Martin F."/>
            <person name="Nordberg H.P."/>
            <person name="Cantor M.N."/>
            <person name="Hua S.X."/>
        </authorList>
    </citation>
    <scope>NUCLEOTIDE SEQUENCE [LARGE SCALE GENOMIC DNA]</scope>
    <source>
        <strain evidence="4 5">Zn</strain>
    </source>
</reference>
<protein>
    <recommendedName>
        <fullName evidence="3">C2H2-type domain-containing protein</fullName>
    </recommendedName>
</protein>
<keyword evidence="1" id="KW-0862">Zinc</keyword>
<name>A0A0C3H9W9_OIDMZ</name>
<feature type="region of interest" description="Disordered" evidence="2">
    <location>
        <begin position="151"/>
        <end position="176"/>
    </location>
</feature>
<feature type="compositionally biased region" description="Polar residues" evidence="2">
    <location>
        <begin position="164"/>
        <end position="176"/>
    </location>
</feature>
<dbReference type="Gene3D" id="3.30.160.60">
    <property type="entry name" value="Classic Zinc Finger"/>
    <property type="match status" value="1"/>
</dbReference>
<dbReference type="SMART" id="SM00355">
    <property type="entry name" value="ZnF_C2H2"/>
    <property type="match status" value="1"/>
</dbReference>
<proteinExistence type="predicted"/>
<dbReference type="PROSITE" id="PS00028">
    <property type="entry name" value="ZINC_FINGER_C2H2_1"/>
    <property type="match status" value="1"/>
</dbReference>
<keyword evidence="1" id="KW-0863">Zinc-finger</keyword>
<evidence type="ECO:0000256" key="2">
    <source>
        <dbReference type="SAM" id="MobiDB-lite"/>
    </source>
</evidence>
<dbReference type="Proteomes" id="UP000054321">
    <property type="component" value="Unassembled WGS sequence"/>
</dbReference>
<sequence>MPSFALDDWATLQAQNSAAANAWHMVSTNHHTLPRASQSYYKHALNEAQPALLVEASVTSRSTSDRLSFSSAPYEDQSDDIIESEEIVTSISDMSYSRLVDSANSHACRLKSEFSQDQATLSPSKVNYPASLDSHSASALPALLFNKRSEWQEKSPGKPRSHHPTSSLVVQTGQSRRFTTEENANFHCQMQGCNKSFHNIHNFEVHMRSHVEVYEEDRFKETLQMRPREATESLLLLLRPGLRTKRHHEKTHGNGLLKKSPS</sequence>
<dbReference type="PROSITE" id="PS50157">
    <property type="entry name" value="ZINC_FINGER_C2H2_2"/>
    <property type="match status" value="1"/>
</dbReference>
<dbReference type="InterPro" id="IPR013087">
    <property type="entry name" value="Znf_C2H2_type"/>
</dbReference>
<keyword evidence="1" id="KW-0479">Metal-binding</keyword>
<keyword evidence="5" id="KW-1185">Reference proteome</keyword>
<dbReference type="AlphaFoldDB" id="A0A0C3H9W9"/>
<feature type="domain" description="C2H2-type" evidence="3">
    <location>
        <begin position="186"/>
        <end position="215"/>
    </location>
</feature>
<reference evidence="5" key="2">
    <citation type="submission" date="2015-01" db="EMBL/GenBank/DDBJ databases">
        <title>Evolutionary Origins and Diversification of the Mycorrhizal Mutualists.</title>
        <authorList>
            <consortium name="DOE Joint Genome Institute"/>
            <consortium name="Mycorrhizal Genomics Consortium"/>
            <person name="Kohler A."/>
            <person name="Kuo A."/>
            <person name="Nagy L.G."/>
            <person name="Floudas D."/>
            <person name="Copeland A."/>
            <person name="Barry K.W."/>
            <person name="Cichocki N."/>
            <person name="Veneault-Fourrey C."/>
            <person name="LaButti K."/>
            <person name="Lindquist E.A."/>
            <person name="Lipzen A."/>
            <person name="Lundell T."/>
            <person name="Morin E."/>
            <person name="Murat C."/>
            <person name="Riley R."/>
            <person name="Ohm R."/>
            <person name="Sun H."/>
            <person name="Tunlid A."/>
            <person name="Henrissat B."/>
            <person name="Grigoriev I.V."/>
            <person name="Hibbett D.S."/>
            <person name="Martin F."/>
        </authorList>
    </citation>
    <scope>NUCLEOTIDE SEQUENCE [LARGE SCALE GENOMIC DNA]</scope>
    <source>
        <strain evidence="5">Zn</strain>
    </source>
</reference>
<evidence type="ECO:0000313" key="5">
    <source>
        <dbReference type="Proteomes" id="UP000054321"/>
    </source>
</evidence>
<organism evidence="4 5">
    <name type="scientific">Oidiodendron maius (strain Zn)</name>
    <dbReference type="NCBI Taxonomy" id="913774"/>
    <lineage>
        <taxon>Eukaryota</taxon>
        <taxon>Fungi</taxon>
        <taxon>Dikarya</taxon>
        <taxon>Ascomycota</taxon>
        <taxon>Pezizomycotina</taxon>
        <taxon>Leotiomycetes</taxon>
        <taxon>Leotiomycetes incertae sedis</taxon>
        <taxon>Myxotrichaceae</taxon>
        <taxon>Oidiodendron</taxon>
    </lineage>
</organism>
<dbReference type="InParanoid" id="A0A0C3H9W9"/>
<evidence type="ECO:0000259" key="3">
    <source>
        <dbReference type="PROSITE" id="PS50157"/>
    </source>
</evidence>
<dbReference type="SUPFAM" id="SSF57667">
    <property type="entry name" value="beta-beta-alpha zinc fingers"/>
    <property type="match status" value="1"/>
</dbReference>
<evidence type="ECO:0000313" key="4">
    <source>
        <dbReference type="EMBL" id="KIM99121.1"/>
    </source>
</evidence>
<dbReference type="EMBL" id="KN832879">
    <property type="protein sequence ID" value="KIM99121.1"/>
    <property type="molecule type" value="Genomic_DNA"/>
</dbReference>
<dbReference type="GO" id="GO:0008270">
    <property type="term" value="F:zinc ion binding"/>
    <property type="evidence" value="ECO:0007669"/>
    <property type="project" value="UniProtKB-KW"/>
</dbReference>
<gene>
    <name evidence="4" type="ORF">OIDMADRAFT_56289</name>
</gene>
<evidence type="ECO:0000256" key="1">
    <source>
        <dbReference type="PROSITE-ProRule" id="PRU00042"/>
    </source>
</evidence>
<dbReference type="HOGENOM" id="CLU_1062079_0_0_1"/>
<dbReference type="InterPro" id="IPR036236">
    <property type="entry name" value="Znf_C2H2_sf"/>
</dbReference>
<dbReference type="STRING" id="913774.A0A0C3H9W9"/>